<reference evidence="1 2" key="1">
    <citation type="journal article" date="2023" name="Mol. Ecol. Resour.">
        <title>Chromosome-level genome assembly of a triploid poplar Populus alba 'Berolinensis'.</title>
        <authorList>
            <person name="Chen S."/>
            <person name="Yu Y."/>
            <person name="Wang X."/>
            <person name="Wang S."/>
            <person name="Zhang T."/>
            <person name="Zhou Y."/>
            <person name="He R."/>
            <person name="Meng N."/>
            <person name="Wang Y."/>
            <person name="Liu W."/>
            <person name="Liu Z."/>
            <person name="Liu J."/>
            <person name="Guo Q."/>
            <person name="Huang H."/>
            <person name="Sederoff R.R."/>
            <person name="Wang G."/>
            <person name="Qu G."/>
            <person name="Chen S."/>
        </authorList>
    </citation>
    <scope>NUCLEOTIDE SEQUENCE [LARGE SCALE GENOMIC DNA]</scope>
    <source>
        <strain evidence="1">SC-2020</strain>
    </source>
</reference>
<dbReference type="Proteomes" id="UP001164929">
    <property type="component" value="Chromosome 18"/>
</dbReference>
<accession>A0AAD6PQG5</accession>
<organism evidence="1 2">
    <name type="scientific">Populus alba x Populus x berolinensis</name>
    <dbReference type="NCBI Taxonomy" id="444605"/>
    <lineage>
        <taxon>Eukaryota</taxon>
        <taxon>Viridiplantae</taxon>
        <taxon>Streptophyta</taxon>
        <taxon>Embryophyta</taxon>
        <taxon>Tracheophyta</taxon>
        <taxon>Spermatophyta</taxon>
        <taxon>Magnoliopsida</taxon>
        <taxon>eudicotyledons</taxon>
        <taxon>Gunneridae</taxon>
        <taxon>Pentapetalae</taxon>
        <taxon>rosids</taxon>
        <taxon>fabids</taxon>
        <taxon>Malpighiales</taxon>
        <taxon>Salicaceae</taxon>
        <taxon>Saliceae</taxon>
        <taxon>Populus</taxon>
    </lineage>
</organism>
<comment type="caution">
    <text evidence="1">The sequence shown here is derived from an EMBL/GenBank/DDBJ whole genome shotgun (WGS) entry which is preliminary data.</text>
</comment>
<name>A0AAD6PQG5_9ROSI</name>
<sequence>MGLAQEIVDKAKVTVDLSVLRKIKYNICYVKKKRALRAAFLKLEFCMRFWFLVLCKSHPVQFASYFHYCHSLTFDQRPDYGFLKRLSCLLEKSGDDRTVKPGN</sequence>
<dbReference type="AlphaFoldDB" id="A0AAD6PQG5"/>
<evidence type="ECO:0000313" key="2">
    <source>
        <dbReference type="Proteomes" id="UP001164929"/>
    </source>
</evidence>
<gene>
    <name evidence="1" type="ORF">NC653_039345</name>
</gene>
<keyword evidence="2" id="KW-1185">Reference proteome</keyword>
<evidence type="ECO:0000313" key="1">
    <source>
        <dbReference type="EMBL" id="KAJ6957373.1"/>
    </source>
</evidence>
<protein>
    <submittedName>
        <fullName evidence="1">Uncharacterized protein</fullName>
    </submittedName>
</protein>
<dbReference type="EMBL" id="JAQIZT010000018">
    <property type="protein sequence ID" value="KAJ6957373.1"/>
    <property type="molecule type" value="Genomic_DNA"/>
</dbReference>
<proteinExistence type="predicted"/>
<dbReference type="Gene3D" id="1.10.510.10">
    <property type="entry name" value="Transferase(Phosphotransferase) domain 1"/>
    <property type="match status" value="1"/>
</dbReference>